<dbReference type="SMART" id="SM01193">
    <property type="entry name" value="Enolase_N"/>
    <property type="match status" value="1"/>
</dbReference>
<dbReference type="InterPro" id="IPR020811">
    <property type="entry name" value="Enolase_N"/>
</dbReference>
<evidence type="ECO:0000256" key="5">
    <source>
        <dbReference type="ARBA" id="ARBA00022525"/>
    </source>
</evidence>
<evidence type="ECO:0000256" key="6">
    <source>
        <dbReference type="ARBA" id="ARBA00022842"/>
    </source>
</evidence>
<feature type="binding site" evidence="11">
    <location>
        <position position="225"/>
    </location>
    <ligand>
        <name>Mg(2+)</name>
        <dbReference type="ChEBI" id="CHEBI:18420"/>
    </ligand>
</feature>
<keyword evidence="7" id="KW-0324">Glycolysis</keyword>
<feature type="active site" description="Proton acceptor" evidence="9">
    <location>
        <position position="323"/>
    </location>
</feature>
<dbReference type="EC" id="4.2.1.11" evidence="3"/>
<feature type="domain" description="Enolase N-terminal" evidence="13">
    <location>
        <begin position="1"/>
        <end position="84"/>
    </location>
</feature>
<keyword evidence="6 11" id="KW-0460">Magnesium</keyword>
<feature type="binding site" evidence="11">
    <location>
        <position position="298"/>
    </location>
    <ligand>
        <name>Mg(2+)</name>
        <dbReference type="ChEBI" id="CHEBI:18420"/>
    </ligand>
</feature>
<evidence type="ECO:0000313" key="15">
    <source>
        <dbReference type="Proteomes" id="UP000230611"/>
    </source>
</evidence>
<feature type="binding site" evidence="10">
    <location>
        <position position="266"/>
    </location>
    <ligand>
        <name>substrate</name>
    </ligand>
</feature>
<dbReference type="PANTHER" id="PTHR11902:SF1">
    <property type="entry name" value="ENOLASE"/>
    <property type="match status" value="1"/>
</dbReference>
<evidence type="ECO:0000256" key="9">
    <source>
        <dbReference type="PIRSR" id="PIRSR001400-1"/>
    </source>
</evidence>
<dbReference type="Proteomes" id="UP000230611">
    <property type="component" value="Unassembled WGS sequence"/>
</dbReference>
<dbReference type="InterPro" id="IPR029017">
    <property type="entry name" value="Enolase-like_N"/>
</dbReference>
<feature type="binding site" evidence="10">
    <location>
        <position position="298"/>
    </location>
    <ligand>
        <name>substrate</name>
    </ligand>
</feature>
<comment type="pathway">
    <text evidence="1">Carbohydrate degradation; glycolysis; pyruvate from D-glyceraldehyde 3-phosphate: step 4/5.</text>
</comment>
<evidence type="ECO:0000313" key="14">
    <source>
        <dbReference type="EMBL" id="PJB15643.1"/>
    </source>
</evidence>
<evidence type="ECO:0000256" key="7">
    <source>
        <dbReference type="ARBA" id="ARBA00023152"/>
    </source>
</evidence>
<dbReference type="GO" id="GO:0000015">
    <property type="term" value="C:phosphopyruvate hydratase complex"/>
    <property type="evidence" value="ECO:0007669"/>
    <property type="project" value="InterPro"/>
</dbReference>
<evidence type="ECO:0000259" key="12">
    <source>
        <dbReference type="SMART" id="SM01192"/>
    </source>
</evidence>
<feature type="binding site" evidence="10">
    <location>
        <begin position="350"/>
        <end position="353"/>
    </location>
    <ligand>
        <name>substrate</name>
    </ligand>
</feature>
<dbReference type="CDD" id="cd03313">
    <property type="entry name" value="enolase"/>
    <property type="match status" value="1"/>
</dbReference>
<dbReference type="GO" id="GO:0000287">
    <property type="term" value="F:magnesium ion binding"/>
    <property type="evidence" value="ECO:0007669"/>
    <property type="project" value="InterPro"/>
</dbReference>
<dbReference type="InterPro" id="IPR036849">
    <property type="entry name" value="Enolase-like_C_sf"/>
</dbReference>
<dbReference type="SMART" id="SM01192">
    <property type="entry name" value="Enolase_C"/>
    <property type="match status" value="1"/>
</dbReference>
<feature type="active site" description="Proton donor" evidence="9">
    <location>
        <position position="174"/>
    </location>
</feature>
<comment type="cofactor">
    <cofactor evidence="11">
        <name>Mg(2+)</name>
        <dbReference type="ChEBI" id="CHEBI:18420"/>
    </cofactor>
    <text evidence="11">Mg(2+) is required for catalysis and for stabilizing the dimer.</text>
</comment>
<organism evidence="14 15">
    <name type="scientific">Candidatus Falkowbacteria bacterium CG_4_9_14_3_um_filter_38_19</name>
    <dbReference type="NCBI Taxonomy" id="1974559"/>
    <lineage>
        <taxon>Bacteria</taxon>
        <taxon>Candidatus Falkowiibacteriota</taxon>
    </lineage>
</organism>
<dbReference type="EMBL" id="PFUO01000155">
    <property type="protein sequence ID" value="PJB15643.1"/>
    <property type="molecule type" value="Genomic_DNA"/>
</dbReference>
<evidence type="ECO:0000259" key="13">
    <source>
        <dbReference type="SMART" id="SM01193"/>
    </source>
</evidence>
<comment type="caution">
    <text evidence="14">The sequence shown here is derived from an EMBL/GenBank/DDBJ whole genome shotgun (WGS) entry which is preliminary data.</text>
</comment>
<accession>A0A2M8ADI1</accession>
<keyword evidence="14" id="KW-0670">Pyruvate</keyword>
<evidence type="ECO:0000256" key="11">
    <source>
        <dbReference type="PIRSR" id="PIRSR001400-3"/>
    </source>
</evidence>
<keyword evidence="11" id="KW-0479">Metal-binding</keyword>
<dbReference type="InterPro" id="IPR000941">
    <property type="entry name" value="Enolase"/>
</dbReference>
<dbReference type="UniPathway" id="UPA00109">
    <property type="reaction ID" value="UER00187"/>
</dbReference>
<dbReference type="Pfam" id="PF00113">
    <property type="entry name" value="Enolase_C"/>
    <property type="match status" value="1"/>
</dbReference>
<dbReference type="SFLD" id="SFLDG00178">
    <property type="entry name" value="enolase"/>
    <property type="match status" value="1"/>
</dbReference>
<proteinExistence type="inferred from homology"/>
<dbReference type="GO" id="GO:0004634">
    <property type="term" value="F:phosphopyruvate hydratase activity"/>
    <property type="evidence" value="ECO:0007669"/>
    <property type="project" value="UniProtKB-EC"/>
</dbReference>
<protein>
    <recommendedName>
        <fullName evidence="4">Enolase</fullName>
        <ecNumber evidence="3">4.2.1.11</ecNumber>
    </recommendedName>
</protein>
<feature type="binding site" evidence="10">
    <location>
        <position position="120"/>
    </location>
    <ligand>
        <name>substrate</name>
    </ligand>
</feature>
<reference evidence="15" key="1">
    <citation type="submission" date="2017-09" db="EMBL/GenBank/DDBJ databases">
        <title>Depth-based differentiation of microbial function through sediment-hosted aquifers and enrichment of novel symbionts in the deep terrestrial subsurface.</title>
        <authorList>
            <person name="Probst A.J."/>
            <person name="Ladd B."/>
            <person name="Jarett J.K."/>
            <person name="Geller-Mcgrath D.E."/>
            <person name="Sieber C.M.K."/>
            <person name="Emerson J.B."/>
            <person name="Anantharaman K."/>
            <person name="Thomas B.C."/>
            <person name="Malmstrom R."/>
            <person name="Stieglmeier M."/>
            <person name="Klingl A."/>
            <person name="Woyke T."/>
            <person name="Ryan C.M."/>
            <person name="Banfield J.F."/>
        </authorList>
    </citation>
    <scope>NUCLEOTIDE SEQUENCE [LARGE SCALE GENOMIC DNA]</scope>
</reference>
<evidence type="ECO:0000256" key="10">
    <source>
        <dbReference type="PIRSR" id="PIRSR001400-2"/>
    </source>
</evidence>
<evidence type="ECO:0000256" key="2">
    <source>
        <dbReference type="ARBA" id="ARBA00009604"/>
    </source>
</evidence>
<dbReference type="SFLD" id="SFLDS00001">
    <property type="entry name" value="Enolase"/>
    <property type="match status" value="1"/>
</dbReference>
<dbReference type="InterPro" id="IPR020809">
    <property type="entry name" value="Enolase_CS"/>
</dbReference>
<dbReference type="SUPFAM" id="SSF54826">
    <property type="entry name" value="Enolase N-terminal domain-like"/>
    <property type="match status" value="1"/>
</dbReference>
<dbReference type="PANTHER" id="PTHR11902">
    <property type="entry name" value="ENOLASE"/>
    <property type="match status" value="1"/>
</dbReference>
<feature type="binding site" evidence="10">
    <location>
        <position position="374"/>
    </location>
    <ligand>
        <name>substrate</name>
    </ligand>
</feature>
<dbReference type="AlphaFoldDB" id="A0A2M8ADI1"/>
<comment type="similarity">
    <text evidence="2">Belongs to the enolase family.</text>
</comment>
<evidence type="ECO:0000256" key="8">
    <source>
        <dbReference type="ARBA" id="ARBA00023239"/>
    </source>
</evidence>
<feature type="domain" description="Enolase C-terminal TIM barrel" evidence="12">
    <location>
        <begin position="95"/>
        <end position="400"/>
    </location>
</feature>
<sequence>ELRDGGKRYQGMGVLKTVKNVNEIIAPKLIGKDSTNQKEINEILINLDGTEDKSKLGANTICGVSMAVCRAGAAVKNLPLYSYIGKIYRGQPPVKFTIPNPCFNVINGGVHAGNDLDVQEFMIVPARNASHSDAGGPQKDSFSENLQIATEIYHQLKEILAKKFGKSATNLGDEGGFAPPIRFPQEAIELILEAAKKINPAPYAQSNLVKQSDRGLGGGVKLILDVAASQFFKNGKYKMKIGVFTREGLMRYYEKLIKNYPILGLEDPFAEDDFEGWQLLRSNLNIPLDAQKFLIIGDDLTVTNPRRIKMAKEKEACNAMIVKINQIGTITEALEAAKLVKNFGWKIIVSHRSGETNDDFISDLAVGIGADFIKSGAPVRGERVAKYNRLLRIEEEIIKH</sequence>
<dbReference type="SUPFAM" id="SSF51604">
    <property type="entry name" value="Enolase C-terminal domain-like"/>
    <property type="match status" value="1"/>
</dbReference>
<dbReference type="PIRSF" id="PIRSF001400">
    <property type="entry name" value="Enolase"/>
    <property type="match status" value="1"/>
</dbReference>
<evidence type="ECO:0000256" key="3">
    <source>
        <dbReference type="ARBA" id="ARBA00012058"/>
    </source>
</evidence>
<dbReference type="HAMAP" id="MF_00318">
    <property type="entry name" value="Enolase"/>
    <property type="match status" value="1"/>
</dbReference>
<keyword evidence="5" id="KW-0964">Secreted</keyword>
<dbReference type="Pfam" id="PF03952">
    <property type="entry name" value="Enolase_N"/>
    <property type="match status" value="1"/>
</dbReference>
<dbReference type="Gene3D" id="3.20.20.120">
    <property type="entry name" value="Enolase-like C-terminal domain"/>
    <property type="match status" value="1"/>
</dbReference>
<evidence type="ECO:0000256" key="4">
    <source>
        <dbReference type="ARBA" id="ARBA00017068"/>
    </source>
</evidence>
<dbReference type="InterPro" id="IPR020810">
    <property type="entry name" value="Enolase_C"/>
</dbReference>
<dbReference type="GO" id="GO:0006096">
    <property type="term" value="P:glycolytic process"/>
    <property type="evidence" value="ECO:0007669"/>
    <property type="project" value="UniProtKB-UniPathway"/>
</dbReference>
<name>A0A2M8ADI1_9BACT</name>
<dbReference type="PRINTS" id="PR00148">
    <property type="entry name" value="ENOLASE"/>
</dbReference>
<feature type="binding site" evidence="11">
    <location>
        <position position="266"/>
    </location>
    <ligand>
        <name>Mg(2+)</name>
        <dbReference type="ChEBI" id="CHEBI:18420"/>
    </ligand>
</feature>
<gene>
    <name evidence="14" type="ORF">CO116_03420</name>
</gene>
<feature type="non-terminal residue" evidence="14">
    <location>
        <position position="1"/>
    </location>
</feature>
<evidence type="ECO:0000256" key="1">
    <source>
        <dbReference type="ARBA" id="ARBA00005031"/>
    </source>
</evidence>
<keyword evidence="8" id="KW-0456">Lyase</keyword>
<feature type="binding site" evidence="10">
    <location>
        <position position="111"/>
    </location>
    <ligand>
        <name>substrate</name>
    </ligand>
</feature>
<dbReference type="Gene3D" id="3.30.390.10">
    <property type="entry name" value="Enolase-like, N-terminal domain"/>
    <property type="match status" value="1"/>
</dbReference>
<dbReference type="PROSITE" id="PS00164">
    <property type="entry name" value="ENOLASE"/>
    <property type="match status" value="1"/>
</dbReference>